<protein>
    <submittedName>
        <fullName evidence="1">Uncharacterized protein</fullName>
    </submittedName>
</protein>
<proteinExistence type="predicted"/>
<reference evidence="1 2" key="1">
    <citation type="submission" date="2019-08" db="EMBL/GenBank/DDBJ databases">
        <title>Draft genome sequence of Lysobacter sp. UKS-15.</title>
        <authorList>
            <person name="Im W.-T."/>
        </authorList>
    </citation>
    <scope>NUCLEOTIDE SEQUENCE [LARGE SCALE GENOMIC DNA]</scope>
    <source>
        <strain evidence="1 2">UKS-15</strain>
    </source>
</reference>
<dbReference type="Proteomes" id="UP000323164">
    <property type="component" value="Unassembled WGS sequence"/>
</dbReference>
<name>A0A5D8Z1C2_9GAMM</name>
<evidence type="ECO:0000313" key="1">
    <source>
        <dbReference type="EMBL" id="TZF88346.1"/>
    </source>
</evidence>
<organism evidence="1 2">
    <name type="scientific">Cognatilysobacter lacus</name>
    <dbReference type="NCBI Taxonomy" id="1643323"/>
    <lineage>
        <taxon>Bacteria</taxon>
        <taxon>Pseudomonadati</taxon>
        <taxon>Pseudomonadota</taxon>
        <taxon>Gammaproteobacteria</taxon>
        <taxon>Lysobacterales</taxon>
        <taxon>Lysobacteraceae</taxon>
        <taxon>Cognatilysobacter</taxon>
    </lineage>
</organism>
<dbReference type="RefSeq" id="WP_149353213.1">
    <property type="nucleotide sequence ID" value="NZ_VTRV01000110.1"/>
</dbReference>
<dbReference type="EMBL" id="VTRV01000110">
    <property type="protein sequence ID" value="TZF88346.1"/>
    <property type="molecule type" value="Genomic_DNA"/>
</dbReference>
<sequence length="252" mass="28183">MSDNALEEKLKSWFNSTGFPLEIESARAFLRARFAVEHSAVYIDPETSKGREIDLLAYKRDPTGCFAAFFAVECKASDKPWVVLTNRHQYTRFGALWIATMSQKARNAIGPRIKDYLLAYEDHLGPSVGGYALKQAFAGQSDQAYTASIGALKAAASVVKDEDSALAFGFPTIVVSTPIYEYSEGPEGEQRFAEVPHSSFEFSAYWEHYNRAVVRIVSKDHLPEYARHCRELAERYEQVFAEDIKRVAGGGT</sequence>
<accession>A0A5D8Z1C2</accession>
<keyword evidence="2" id="KW-1185">Reference proteome</keyword>
<comment type="caution">
    <text evidence="1">The sequence shown here is derived from an EMBL/GenBank/DDBJ whole genome shotgun (WGS) entry which is preliminary data.</text>
</comment>
<dbReference type="OrthoDB" id="6057624at2"/>
<gene>
    <name evidence="1" type="ORF">FW784_10060</name>
</gene>
<evidence type="ECO:0000313" key="2">
    <source>
        <dbReference type="Proteomes" id="UP000323164"/>
    </source>
</evidence>
<dbReference type="AlphaFoldDB" id="A0A5D8Z1C2"/>